<dbReference type="Proteomes" id="UP000256864">
    <property type="component" value="Unassembled WGS sequence"/>
</dbReference>
<proteinExistence type="predicted"/>
<sequence>MIRIERTCASFRASVIVDGTEIGVMEGVYLTQWFLKNRYHFTGTFIRFIPSDEKFNRSGITVDILLHDQNIILKDALIDWLSETGRGTFRARRIESHI</sequence>
<reference evidence="1 2" key="1">
    <citation type="submission" date="2018-07" db="EMBL/GenBank/DDBJ databases">
        <title>Genomic Encyclopedia of Type Strains, Phase IV (KMG-IV): sequencing the most valuable type-strain genomes for metagenomic binning, comparative biology and taxonomic classification.</title>
        <authorList>
            <person name="Goeker M."/>
        </authorList>
    </citation>
    <scope>NUCLEOTIDE SEQUENCE [LARGE SCALE GENOMIC DNA]</scope>
    <source>
        <strain evidence="1 2">DSM 7466</strain>
    </source>
</reference>
<dbReference type="EMBL" id="QREL01000001">
    <property type="protein sequence ID" value="REE28116.1"/>
    <property type="molecule type" value="Genomic_DNA"/>
</dbReference>
<gene>
    <name evidence="1" type="ORF">C7452_0113</name>
</gene>
<evidence type="ECO:0000313" key="1">
    <source>
        <dbReference type="EMBL" id="REE28116.1"/>
    </source>
</evidence>
<dbReference type="GeneID" id="82297710"/>
<evidence type="ECO:0000313" key="2">
    <source>
        <dbReference type="Proteomes" id="UP000256864"/>
    </source>
</evidence>
<organism evidence="1 2">
    <name type="scientific">Methanothermobacter defluvii</name>
    <dbReference type="NCBI Taxonomy" id="49339"/>
    <lineage>
        <taxon>Archaea</taxon>
        <taxon>Methanobacteriati</taxon>
        <taxon>Methanobacteriota</taxon>
        <taxon>Methanomada group</taxon>
        <taxon>Methanobacteria</taxon>
        <taxon>Methanobacteriales</taxon>
        <taxon>Methanobacteriaceae</taxon>
        <taxon>Methanothermobacter</taxon>
    </lineage>
</organism>
<comment type="caution">
    <text evidence="1">The sequence shown here is derived from an EMBL/GenBank/DDBJ whole genome shotgun (WGS) entry which is preliminary data.</text>
</comment>
<keyword evidence="2" id="KW-1185">Reference proteome</keyword>
<accession>A0A371NDY9</accession>
<dbReference type="AlphaFoldDB" id="A0A371NDY9"/>
<name>A0A371NDY9_9EURY</name>
<protein>
    <submittedName>
        <fullName evidence="1">Uncharacterized protein</fullName>
    </submittedName>
</protein>
<dbReference type="RefSeq" id="WP_048175814.1">
    <property type="nucleotide sequence ID" value="NZ_QREL01000001.1"/>
</dbReference>